<proteinExistence type="predicted"/>
<keyword evidence="2" id="KW-1185">Reference proteome</keyword>
<sequence>MSTHGIIAVEVSLVSVEDNEVLPTLLNPSQRKIQQVSTLVSYS</sequence>
<reference evidence="2" key="1">
    <citation type="submission" date="2017-04" db="EMBL/GenBank/DDBJ databases">
        <title>Genome evolution of the luminous symbionts of deep sea anglerfish.</title>
        <authorList>
            <person name="Hendry T.A."/>
        </authorList>
    </citation>
    <scope>NUCLEOTIDE SEQUENCE [LARGE SCALE GENOMIC DNA]</scope>
</reference>
<comment type="caution">
    <text evidence="1">The sequence shown here is derived from an EMBL/GenBank/DDBJ whole genome shotgun (WGS) entry which is preliminary data.</text>
</comment>
<organism evidence="1 2">
    <name type="scientific">Candidatus Enterovibrio escicola</name>
    <dbReference type="NCBI Taxonomy" id="1927127"/>
    <lineage>
        <taxon>Bacteria</taxon>
        <taxon>Pseudomonadati</taxon>
        <taxon>Pseudomonadota</taxon>
        <taxon>Gammaproteobacteria</taxon>
        <taxon>Vibrionales</taxon>
        <taxon>Vibrionaceae</taxon>
        <taxon>Enterovibrio</taxon>
    </lineage>
</organism>
<name>A0A2A5T6K1_9GAMM</name>
<dbReference type="AlphaFoldDB" id="A0A2A5T6K1"/>
<evidence type="ECO:0000313" key="2">
    <source>
        <dbReference type="Proteomes" id="UP000219020"/>
    </source>
</evidence>
<dbReference type="EMBL" id="NBYY01000009">
    <property type="protein sequence ID" value="PCS23781.1"/>
    <property type="molecule type" value="Genomic_DNA"/>
</dbReference>
<evidence type="ECO:0000313" key="1">
    <source>
        <dbReference type="EMBL" id="PCS23781.1"/>
    </source>
</evidence>
<dbReference type="Proteomes" id="UP000219020">
    <property type="component" value="Unassembled WGS sequence"/>
</dbReference>
<accession>A0A2A5T6K1</accession>
<gene>
    <name evidence="1" type="ORF">BTN49_0750</name>
</gene>
<protein>
    <submittedName>
        <fullName evidence="1">Mobile element protein</fullName>
    </submittedName>
</protein>